<dbReference type="EMBL" id="CAXAMN010023103">
    <property type="protein sequence ID" value="CAK9075164.1"/>
    <property type="molecule type" value="Genomic_DNA"/>
</dbReference>
<reference evidence="1 3" key="1">
    <citation type="submission" date="2024-02" db="EMBL/GenBank/DDBJ databases">
        <authorList>
            <person name="Chen Y."/>
            <person name="Shah S."/>
            <person name="Dougan E. K."/>
            <person name="Thang M."/>
            <person name="Chan C."/>
        </authorList>
    </citation>
    <scope>NUCLEOTIDE SEQUENCE [LARGE SCALE GENOMIC DNA]</scope>
</reference>
<evidence type="ECO:0000313" key="2">
    <source>
        <dbReference type="EMBL" id="CAK9083423.1"/>
    </source>
</evidence>
<proteinExistence type="predicted"/>
<comment type="caution">
    <text evidence="1">The sequence shown here is derived from an EMBL/GenBank/DDBJ whole genome shotgun (WGS) entry which is preliminary data.</text>
</comment>
<keyword evidence="3" id="KW-1185">Reference proteome</keyword>
<evidence type="ECO:0000313" key="3">
    <source>
        <dbReference type="Proteomes" id="UP001642484"/>
    </source>
</evidence>
<accession>A0ABP0PH70</accession>
<dbReference type="EMBL" id="CAXAMN010024045">
    <property type="protein sequence ID" value="CAK9083423.1"/>
    <property type="molecule type" value="Genomic_DNA"/>
</dbReference>
<protein>
    <submittedName>
        <fullName evidence="1">Uncharacterized protein</fullName>
    </submittedName>
</protein>
<dbReference type="Proteomes" id="UP001642484">
    <property type="component" value="Unassembled WGS sequence"/>
</dbReference>
<gene>
    <name evidence="1" type="ORF">CCMP2556_LOCUS37020</name>
    <name evidence="2" type="ORF">CCMP2556_LOCUS40672</name>
</gene>
<evidence type="ECO:0000313" key="1">
    <source>
        <dbReference type="EMBL" id="CAK9075164.1"/>
    </source>
</evidence>
<sequence length="131" mass="14680">MVLPQAKNAQESVVVHFAFNQAAVAMGGRHKKGTRKDEYQKLKRRREEQLLFFRQHAAAWKALALSFVQESDQELLMELVDEDSLAETLKTLRYVGDQVLESKNGYDALHQRVLLAHGLATAGSAVLCDQG</sequence>
<name>A0ABP0PH70_9DINO</name>
<organism evidence="1 3">
    <name type="scientific">Durusdinium trenchii</name>
    <dbReference type="NCBI Taxonomy" id="1381693"/>
    <lineage>
        <taxon>Eukaryota</taxon>
        <taxon>Sar</taxon>
        <taxon>Alveolata</taxon>
        <taxon>Dinophyceae</taxon>
        <taxon>Suessiales</taxon>
        <taxon>Symbiodiniaceae</taxon>
        <taxon>Durusdinium</taxon>
    </lineage>
</organism>